<accession>A0A5S6Q692</accession>
<protein>
    <submittedName>
        <fullName evidence="2">SRCR domain-containing protein</fullName>
    </submittedName>
</protein>
<reference evidence="2" key="1">
    <citation type="submission" date="2019-12" db="UniProtKB">
        <authorList>
            <consortium name="WormBaseParasite"/>
        </authorList>
    </citation>
    <scope>IDENTIFICATION</scope>
</reference>
<evidence type="ECO:0000313" key="2">
    <source>
        <dbReference type="WBParaSite" id="TMUE_1000002684.1"/>
    </source>
</evidence>
<evidence type="ECO:0000313" key="1">
    <source>
        <dbReference type="Proteomes" id="UP000046395"/>
    </source>
</evidence>
<dbReference type="Proteomes" id="UP000046395">
    <property type="component" value="Unassembled WGS sequence"/>
</dbReference>
<keyword evidence="1" id="KW-1185">Reference proteome</keyword>
<dbReference type="WBParaSite" id="TMUE_1000002684.1">
    <property type="protein sequence ID" value="TMUE_1000002684.1"/>
    <property type="gene ID" value="WBGene00295048"/>
</dbReference>
<sequence length="97" mass="10792">MILALPWEVGWITCASARLTKAGYGIDAIKEITAYKKSSRSTCMLGKVCQSFSTWDVKCTNRHCDSSNVLVACIVRAWVCKRFAVKVNCCLQNLVNL</sequence>
<proteinExistence type="predicted"/>
<name>A0A5S6Q692_TRIMR</name>
<dbReference type="AlphaFoldDB" id="A0A5S6Q692"/>
<organism evidence="1 2">
    <name type="scientific">Trichuris muris</name>
    <name type="common">Mouse whipworm</name>
    <dbReference type="NCBI Taxonomy" id="70415"/>
    <lineage>
        <taxon>Eukaryota</taxon>
        <taxon>Metazoa</taxon>
        <taxon>Ecdysozoa</taxon>
        <taxon>Nematoda</taxon>
        <taxon>Enoplea</taxon>
        <taxon>Dorylaimia</taxon>
        <taxon>Trichinellida</taxon>
        <taxon>Trichuridae</taxon>
        <taxon>Trichuris</taxon>
    </lineage>
</organism>